<dbReference type="FunFam" id="3.30.230.80:FF:000002">
    <property type="entry name" value="Molecular chaperone HtpG"/>
    <property type="match status" value="1"/>
</dbReference>
<dbReference type="Proteomes" id="UP000030652">
    <property type="component" value="Unassembled WGS sequence"/>
</dbReference>
<dbReference type="GO" id="GO:0005737">
    <property type="term" value="C:cytoplasm"/>
    <property type="evidence" value="ECO:0007669"/>
    <property type="project" value="UniProtKB-SubCell"/>
</dbReference>
<keyword evidence="7 10" id="KW-0143">Chaperone</keyword>
<dbReference type="PANTHER" id="PTHR11528">
    <property type="entry name" value="HEAT SHOCK PROTEIN 90 FAMILY MEMBER"/>
    <property type="match status" value="1"/>
</dbReference>
<evidence type="ECO:0000313" key="12">
    <source>
        <dbReference type="EMBL" id="KHE92882.1"/>
    </source>
</evidence>
<dbReference type="InterPro" id="IPR020568">
    <property type="entry name" value="Ribosomal_Su5_D2-typ_SF"/>
</dbReference>
<sequence>MTVEKMEFKTEVKQILDLMVHSLYSHKEIFLRELISNASDAIDKAHFESLTNEEILEGEKDWEIKIIADKDAGTLTISDNGIGLTKDDAIKELGTIAHSGTKEFIATLKSKEVKDNPELIGQFGVGFYSTFMVADKVTVISRKAGASDKKGIKWESRADGSFTVEDVEKENKGTDVILHLKEEEKNYLDEWEIKSAVKKYSDFIEHPVVMDVEREEESKLDKTKKVKVTKEETLNSRKAIWLKNKSEITEAEYNEFYKHVSHDFTDPAKVLHYKAEGASEFTSLLYIPSMRPVDIYYKEYKVGPTLYVKRVKIIDHCEELIPPYLRFVKGVVDSSDLPLNVSREILQNNRQIDVIKNSITKKVLDTLGEMKEKEFETYLKFYKEFSRILKEGVHMDFDRRETIGELLLFPSTKAEKDKYRSIPEYVNDMKEGQEEIYYITGSSLDETLQSPYLEALKEKDYEVLIMLEDIDDVIMSSFEYKGKKFKSAIKGDVTLDESEKEEKEKAGKKYKKLLDLIQDRLDDVKEVRLSGRLKDSACCLVGDEGEMDLQMENLLKSMGQAVPERKRILEINPSHPIFEAMNKIFKEDRKSSVLADYTDLLYNQALLLEGSKPKDSTAFAKAISRLMVENVQHVKV</sequence>
<feature type="binding site" evidence="11">
    <location>
        <position position="343"/>
    </location>
    <ligand>
        <name>ATP</name>
        <dbReference type="ChEBI" id="CHEBI:30616"/>
    </ligand>
</feature>
<dbReference type="SUPFAM" id="SSF55874">
    <property type="entry name" value="ATPase domain of HSP90 chaperone/DNA topoisomerase II/histidine kinase"/>
    <property type="match status" value="1"/>
</dbReference>
<dbReference type="Gene3D" id="3.40.50.11260">
    <property type="match status" value="1"/>
</dbReference>
<dbReference type="CDD" id="cd16927">
    <property type="entry name" value="HATPase_Hsp90-like"/>
    <property type="match status" value="1"/>
</dbReference>
<feature type="region of interest" description="C" evidence="10">
    <location>
        <begin position="554"/>
        <end position="636"/>
    </location>
</feature>
<dbReference type="HAMAP" id="MF_00505">
    <property type="entry name" value="HSP90"/>
    <property type="match status" value="1"/>
</dbReference>
<feature type="binding site" evidence="11">
    <location>
        <position position="33"/>
    </location>
    <ligand>
        <name>ATP</name>
        <dbReference type="ChEBI" id="CHEBI:30616"/>
    </ligand>
</feature>
<keyword evidence="6 10" id="KW-0346">Stress response</keyword>
<dbReference type="InterPro" id="IPR037196">
    <property type="entry name" value="HSP90_C"/>
</dbReference>
<dbReference type="Pfam" id="PF00183">
    <property type="entry name" value="HSP90"/>
    <property type="match status" value="1"/>
</dbReference>
<evidence type="ECO:0000256" key="11">
    <source>
        <dbReference type="PIRSR" id="PIRSR002583-1"/>
    </source>
</evidence>
<evidence type="ECO:0000256" key="6">
    <source>
        <dbReference type="ARBA" id="ARBA00023016"/>
    </source>
</evidence>
<keyword evidence="5 10" id="KW-0067">ATP-binding</keyword>
<dbReference type="GO" id="GO:0140662">
    <property type="term" value="F:ATP-dependent protein folding chaperone"/>
    <property type="evidence" value="ECO:0007669"/>
    <property type="project" value="InterPro"/>
</dbReference>
<dbReference type="InterPro" id="IPR019805">
    <property type="entry name" value="Heat_shock_protein_90_CS"/>
</dbReference>
<dbReference type="Gene3D" id="3.30.565.10">
    <property type="entry name" value="Histidine kinase-like ATPase, C-terminal domain"/>
    <property type="match status" value="1"/>
</dbReference>
<dbReference type="GO" id="GO:0051082">
    <property type="term" value="F:unfolded protein binding"/>
    <property type="evidence" value="ECO:0007669"/>
    <property type="project" value="UniProtKB-UniRule"/>
</dbReference>
<dbReference type="PRINTS" id="PR00775">
    <property type="entry name" value="HEATSHOCK90"/>
</dbReference>
<evidence type="ECO:0000256" key="3">
    <source>
        <dbReference type="ARBA" id="ARBA00022490"/>
    </source>
</evidence>
<comment type="subcellular location">
    <subcellularLocation>
        <location evidence="1 10">Cytoplasm</location>
    </subcellularLocation>
</comment>
<dbReference type="FunFam" id="3.30.565.10:FF:000009">
    <property type="entry name" value="Molecular chaperone HtpG"/>
    <property type="match status" value="1"/>
</dbReference>
<evidence type="ECO:0000256" key="5">
    <source>
        <dbReference type="ARBA" id="ARBA00022840"/>
    </source>
</evidence>
<gene>
    <name evidence="10" type="primary">htpG</name>
    <name evidence="12" type="ORF">SCABRO_01271</name>
</gene>
<evidence type="ECO:0000256" key="8">
    <source>
        <dbReference type="ARBA" id="ARBA00058590"/>
    </source>
</evidence>
<comment type="similarity">
    <text evidence="2 10">Belongs to the heat shock protein 90 family.</text>
</comment>
<dbReference type="Gene3D" id="1.20.120.790">
    <property type="entry name" value="Heat shock protein 90, C-terminal domain"/>
    <property type="match status" value="1"/>
</dbReference>
<feature type="binding site" evidence="11">
    <location>
        <begin position="122"/>
        <end position="127"/>
    </location>
    <ligand>
        <name>ATP</name>
        <dbReference type="ChEBI" id="CHEBI:30616"/>
    </ligand>
</feature>
<comment type="function">
    <text evidence="8 10">Molecular chaperone. Has ATPase activity.</text>
</comment>
<comment type="caution">
    <text evidence="12">The sequence shown here is derived from an EMBL/GenBank/DDBJ whole genome shotgun (WGS) entry which is preliminary data.</text>
</comment>
<dbReference type="eggNOG" id="COG0326">
    <property type="taxonomic scope" value="Bacteria"/>
</dbReference>
<evidence type="ECO:0000313" key="13">
    <source>
        <dbReference type="Proteomes" id="UP000030652"/>
    </source>
</evidence>
<dbReference type="NCBIfam" id="NF003555">
    <property type="entry name" value="PRK05218.1"/>
    <property type="match status" value="1"/>
</dbReference>
<evidence type="ECO:0000256" key="4">
    <source>
        <dbReference type="ARBA" id="ARBA00022741"/>
    </source>
</evidence>
<proteinExistence type="inferred from homology"/>
<name>A0A0B0EIM1_9BACT</name>
<dbReference type="EMBL" id="JRYO01000085">
    <property type="protein sequence ID" value="KHE92882.1"/>
    <property type="molecule type" value="Genomic_DNA"/>
</dbReference>
<dbReference type="InterPro" id="IPR001404">
    <property type="entry name" value="Hsp90_fam"/>
</dbReference>
<protein>
    <recommendedName>
        <fullName evidence="9 10">Chaperone protein HtpG</fullName>
    </recommendedName>
    <alternativeName>
        <fullName evidence="10">Heat shock protein HtpG</fullName>
    </alternativeName>
    <alternativeName>
        <fullName evidence="10">High temperature protein G</fullName>
    </alternativeName>
</protein>
<dbReference type="InterPro" id="IPR020575">
    <property type="entry name" value="Hsp90_N"/>
</dbReference>
<dbReference type="Pfam" id="PF13589">
    <property type="entry name" value="HATPase_c_3"/>
    <property type="match status" value="1"/>
</dbReference>
<dbReference type="Gene3D" id="3.30.230.80">
    <property type="match status" value="1"/>
</dbReference>
<evidence type="ECO:0000256" key="1">
    <source>
        <dbReference type="ARBA" id="ARBA00004496"/>
    </source>
</evidence>
<organism evidence="12 13">
    <name type="scientific">Candidatus Scalindua brodae</name>
    <dbReference type="NCBI Taxonomy" id="237368"/>
    <lineage>
        <taxon>Bacteria</taxon>
        <taxon>Pseudomonadati</taxon>
        <taxon>Planctomycetota</taxon>
        <taxon>Candidatus Brocadiia</taxon>
        <taxon>Candidatus Brocadiales</taxon>
        <taxon>Candidatus Scalinduaceae</taxon>
        <taxon>Candidatus Scalindua</taxon>
    </lineage>
</organism>
<dbReference type="PROSITE" id="PS00298">
    <property type="entry name" value="HSP90"/>
    <property type="match status" value="1"/>
</dbReference>
<dbReference type="PIRSF" id="PIRSF002583">
    <property type="entry name" value="Hsp90"/>
    <property type="match status" value="1"/>
</dbReference>
<dbReference type="SUPFAM" id="SSF54211">
    <property type="entry name" value="Ribosomal protein S5 domain 2-like"/>
    <property type="match status" value="1"/>
</dbReference>
<keyword evidence="4 10" id="KW-0547">Nucleotide-binding</keyword>
<evidence type="ECO:0000256" key="10">
    <source>
        <dbReference type="HAMAP-Rule" id="MF_00505"/>
    </source>
</evidence>
<feature type="binding site" evidence="11">
    <location>
        <position position="174"/>
    </location>
    <ligand>
        <name>ATP</name>
        <dbReference type="ChEBI" id="CHEBI:30616"/>
    </ligand>
</feature>
<evidence type="ECO:0000256" key="9">
    <source>
        <dbReference type="ARBA" id="ARBA00070675"/>
    </source>
</evidence>
<dbReference type="AlphaFoldDB" id="A0A0B0EIM1"/>
<feature type="binding site" evidence="11">
    <location>
        <begin position="99"/>
        <end position="100"/>
    </location>
    <ligand>
        <name>ATP</name>
        <dbReference type="ChEBI" id="CHEBI:30616"/>
    </ligand>
</feature>
<reference evidence="12 13" key="1">
    <citation type="submission" date="2014-10" db="EMBL/GenBank/DDBJ databases">
        <title>Draft genome of anammox bacterium scalindua brodae, obtained using differential coverage binning of sequence data from two enrichment reactors.</title>
        <authorList>
            <person name="Speth D.R."/>
            <person name="Russ L."/>
            <person name="Kartal B."/>
            <person name="Op den Camp H.J."/>
            <person name="Dutilh B.E."/>
            <person name="Jetten M.S."/>
        </authorList>
    </citation>
    <scope>NUCLEOTIDE SEQUENCE [LARGE SCALE GENOMIC DNA]</scope>
    <source>
        <strain evidence="12">RU1</strain>
    </source>
</reference>
<feature type="binding site" evidence="11">
    <location>
        <position position="37"/>
    </location>
    <ligand>
        <name>ATP</name>
        <dbReference type="ChEBI" id="CHEBI:30616"/>
    </ligand>
</feature>
<dbReference type="GO" id="GO:0016887">
    <property type="term" value="F:ATP hydrolysis activity"/>
    <property type="evidence" value="ECO:0007669"/>
    <property type="project" value="InterPro"/>
</dbReference>
<dbReference type="PATRIC" id="fig|237368.3.peg.1385"/>
<comment type="caution">
    <text evidence="10">Lacks conserved residue(s) required for the propagation of feature annotation.</text>
</comment>
<evidence type="ECO:0000256" key="7">
    <source>
        <dbReference type="ARBA" id="ARBA00023186"/>
    </source>
</evidence>
<dbReference type="GO" id="GO:0005524">
    <property type="term" value="F:ATP binding"/>
    <property type="evidence" value="ECO:0007669"/>
    <property type="project" value="UniProtKB-UniRule"/>
</dbReference>
<dbReference type="SUPFAM" id="SSF110942">
    <property type="entry name" value="HSP90 C-terminal domain"/>
    <property type="match status" value="1"/>
</dbReference>
<accession>A0A0B0EIM1</accession>
<comment type="subunit">
    <text evidence="10">Homodimer.</text>
</comment>
<keyword evidence="3 10" id="KW-0963">Cytoplasm</keyword>
<feature type="binding site" evidence="11">
    <location>
        <position position="79"/>
    </location>
    <ligand>
        <name>ATP</name>
        <dbReference type="ChEBI" id="CHEBI:30616"/>
    </ligand>
</feature>
<evidence type="ECO:0000256" key="2">
    <source>
        <dbReference type="ARBA" id="ARBA00008239"/>
    </source>
</evidence>
<feature type="region of interest" description="A; substrate-binding" evidence="10">
    <location>
        <begin position="1"/>
        <end position="343"/>
    </location>
</feature>
<dbReference type="InterPro" id="IPR036890">
    <property type="entry name" value="HATPase_C_sf"/>
</dbReference>